<reference evidence="1 2" key="1">
    <citation type="submission" date="2019-03" db="EMBL/GenBank/DDBJ databases">
        <title>Genomic Encyclopedia of Type Strains, Phase IV (KMG-IV): sequencing the most valuable type-strain genomes for metagenomic binning, comparative biology and taxonomic classification.</title>
        <authorList>
            <person name="Goeker M."/>
        </authorList>
    </citation>
    <scope>NUCLEOTIDE SEQUENCE [LARGE SCALE GENOMIC DNA]</scope>
    <source>
        <strain evidence="1 2">DSM 102852</strain>
    </source>
</reference>
<proteinExistence type="predicted"/>
<name>A0A4R6YBR9_9BURK</name>
<accession>A0A4R6YBR9</accession>
<dbReference type="EMBL" id="SNZE01000001">
    <property type="protein sequence ID" value="TDR33044.1"/>
    <property type="molecule type" value="Genomic_DNA"/>
</dbReference>
<evidence type="ECO:0000313" key="1">
    <source>
        <dbReference type="EMBL" id="TDR33044.1"/>
    </source>
</evidence>
<protein>
    <submittedName>
        <fullName evidence="1">Uncharacterized protein</fullName>
    </submittedName>
</protein>
<dbReference type="Proteomes" id="UP000294480">
    <property type="component" value="Unassembled WGS sequence"/>
</dbReference>
<gene>
    <name evidence="1" type="ORF">DFR44_10194</name>
</gene>
<keyword evidence="2" id="KW-1185">Reference proteome</keyword>
<comment type="caution">
    <text evidence="1">The sequence shown here is derived from an EMBL/GenBank/DDBJ whole genome shotgun (WGS) entry which is preliminary data.</text>
</comment>
<dbReference type="AlphaFoldDB" id="A0A4R6YBR9"/>
<evidence type="ECO:0000313" key="2">
    <source>
        <dbReference type="Proteomes" id="UP000294480"/>
    </source>
</evidence>
<organism evidence="1 2">
    <name type="scientific">Hydromonas duriensis</name>
    <dbReference type="NCBI Taxonomy" id="1527608"/>
    <lineage>
        <taxon>Bacteria</taxon>
        <taxon>Pseudomonadati</taxon>
        <taxon>Pseudomonadota</taxon>
        <taxon>Betaproteobacteria</taxon>
        <taxon>Burkholderiales</taxon>
        <taxon>Burkholderiaceae</taxon>
        <taxon>Hydromonas</taxon>
    </lineage>
</organism>
<sequence length="49" mass="5723">MPDFKTNLDSCVLYMSQITLLPFAKNFILNPHKITNHQMFLALQSILDR</sequence>